<comment type="caution">
    <text evidence="6">The sequence shown here is derived from an EMBL/GenBank/DDBJ whole genome shotgun (WGS) entry which is preliminary data.</text>
</comment>
<feature type="domain" description="Fibronectin type III-like" evidence="5">
    <location>
        <begin position="311"/>
        <end position="387"/>
    </location>
</feature>
<dbReference type="PRINTS" id="PR00133">
    <property type="entry name" value="GLHYDRLASE3"/>
</dbReference>
<dbReference type="InterPro" id="IPR017853">
    <property type="entry name" value="GH"/>
</dbReference>
<dbReference type="Gene3D" id="2.60.40.10">
    <property type="entry name" value="Immunoglobulins"/>
    <property type="match status" value="1"/>
</dbReference>
<dbReference type="PANTHER" id="PTHR42715:SF10">
    <property type="entry name" value="BETA-GLUCOSIDASE"/>
    <property type="match status" value="1"/>
</dbReference>
<evidence type="ECO:0000256" key="4">
    <source>
        <dbReference type="RuleBase" id="RU361161"/>
    </source>
</evidence>
<evidence type="ECO:0000256" key="3">
    <source>
        <dbReference type="ARBA" id="ARBA00023277"/>
    </source>
</evidence>
<dbReference type="InterPro" id="IPR002772">
    <property type="entry name" value="Glyco_hydro_3_C"/>
</dbReference>
<dbReference type="Gene3D" id="2.60.120.260">
    <property type="entry name" value="Galactose-binding domain-like"/>
    <property type="match status" value="1"/>
</dbReference>
<organism evidence="6 7">
    <name type="scientific">Halanaerobium saccharolyticum</name>
    <dbReference type="NCBI Taxonomy" id="43595"/>
    <lineage>
        <taxon>Bacteria</taxon>
        <taxon>Bacillati</taxon>
        <taxon>Bacillota</taxon>
        <taxon>Clostridia</taxon>
        <taxon>Halanaerobiales</taxon>
        <taxon>Halanaerobiaceae</taxon>
        <taxon>Halanaerobium</taxon>
    </lineage>
</organism>
<dbReference type="Pfam" id="PF00933">
    <property type="entry name" value="Glyco_hydro_3"/>
    <property type="match status" value="1"/>
</dbReference>
<dbReference type="InterPro" id="IPR013783">
    <property type="entry name" value="Ig-like_fold"/>
</dbReference>
<dbReference type="Pfam" id="PF01915">
    <property type="entry name" value="Glyco_hydro_3_C"/>
    <property type="match status" value="1"/>
</dbReference>
<keyword evidence="3" id="KW-0119">Carbohydrate metabolism</keyword>
<keyword evidence="4" id="KW-0326">Glycosidase</keyword>
<dbReference type="GO" id="GO:0005975">
    <property type="term" value="P:carbohydrate metabolic process"/>
    <property type="evidence" value="ECO:0007669"/>
    <property type="project" value="InterPro"/>
</dbReference>
<dbReference type="SMART" id="SM01217">
    <property type="entry name" value="Fn3_like"/>
    <property type="match status" value="1"/>
</dbReference>
<reference evidence="6 7" key="1">
    <citation type="submission" date="2019-03" db="EMBL/GenBank/DDBJ databases">
        <title>Subsurface microbial communities from deep shales in Ohio and West Virginia, USA.</title>
        <authorList>
            <person name="Wrighton K."/>
        </authorList>
    </citation>
    <scope>NUCLEOTIDE SEQUENCE [LARGE SCALE GENOMIC DNA]</scope>
    <source>
        <strain evidence="6 7">MA284_T2</strain>
    </source>
</reference>
<sequence length="915" mass="100858">MKKVKLDMKKYAALSRQAAAEGCVLLRNEDQALPIKTGEKVSVFGRIQFDYYKSGTGSGGLVNTEYVVGILDALKANDELALNQELMATYEEWLEDNPFDHGEGWAQEPWSQKEMPVSDELAKKSAAESDLAVIILGRTAGEDRDNSATKGSYYLTDTEEEMLAEVTKAFDRVAVVLNVGNIIDMKWVGKYQPEAVLYAWHGGMEGGNGTVDVLTGKVNPSGKLSDTIAYDLEDYPSMDDFGNKDTLLYKEDIYVGYRYFETAAKDRVIYPFGYGLSYTEFNQDIISFAEKEDLFSIEVEVRNTGDRSGKEVVQIYASKPLGKLGKAARTLEAFAKTNLLEPGESQKLSLSFPKKQLASYDDSGITGHKSSYVLEAGEYKIYAGGDVRNTELAGSFEIKTLQVIEELEEACAPVESFERLKVEPDGKISKEEVPQRTVDLNARIAADRPQAISYTGDQGIKLKDVYQNQASLEDFIAQLSDEDLACLMRGEGMNSPRVTPGTAAAFGGVSENLVDFGIPAASAADGPSGIRMDCGTTAFSLPNGTSLACTFNLDLVGELFDLMGQELLANQIETLLGPGMNIHRTPLNGRNFEYFSEDPLLTGKMAAVQLKAMNKYQVTGTVKHYVANNQEAHRHDVNAVVSERALREIYLKGFEIAVKEGEAASIMSTYGGLNGIWTAGNYDLLTTILRDEWGFEGIVMTDWWARINEEGEKARKGNTIPMVRAQNDLYMVNENPVENSADDNTLAGLKEGKITRGELQRNVANILNFIMDSAVMERYLSGPGEESAAAESNDEPGNVMEYYDLAEVEAIDLSDVDTAKGESVVFGIIRDEKGIYKLNLEMKASGGEHAQIPVSLFLNNKLDSTITLNGTGEWKTVEKEINLWSKNNYLKLYFAQSGMELGKMKIKFEKKVESD</sequence>
<evidence type="ECO:0000259" key="5">
    <source>
        <dbReference type="SMART" id="SM01217"/>
    </source>
</evidence>
<dbReference type="RefSeq" id="WP_133514735.1">
    <property type="nucleotide sequence ID" value="NZ_SNWX01000008.1"/>
</dbReference>
<dbReference type="Gene3D" id="3.40.50.1700">
    <property type="entry name" value="Glycoside hydrolase family 3 C-terminal domain"/>
    <property type="match status" value="1"/>
</dbReference>
<dbReference type="EMBL" id="SNWX01000008">
    <property type="protein sequence ID" value="TDO91996.1"/>
    <property type="molecule type" value="Genomic_DNA"/>
</dbReference>
<dbReference type="InterPro" id="IPR008979">
    <property type="entry name" value="Galactose-bd-like_sf"/>
</dbReference>
<proteinExistence type="inferred from homology"/>
<evidence type="ECO:0000256" key="2">
    <source>
        <dbReference type="ARBA" id="ARBA00022801"/>
    </source>
</evidence>
<dbReference type="GO" id="GO:0004553">
    <property type="term" value="F:hydrolase activity, hydrolyzing O-glycosyl compounds"/>
    <property type="evidence" value="ECO:0007669"/>
    <property type="project" value="InterPro"/>
</dbReference>
<dbReference type="PROSITE" id="PS00775">
    <property type="entry name" value="GLYCOSYL_HYDROL_F3"/>
    <property type="match status" value="1"/>
</dbReference>
<dbReference type="Proteomes" id="UP000295064">
    <property type="component" value="Unassembled WGS sequence"/>
</dbReference>
<dbReference type="SUPFAM" id="SSF52279">
    <property type="entry name" value="Beta-D-glucan exohydrolase, C-terminal domain"/>
    <property type="match status" value="1"/>
</dbReference>
<dbReference type="PANTHER" id="PTHR42715">
    <property type="entry name" value="BETA-GLUCOSIDASE"/>
    <property type="match status" value="1"/>
</dbReference>
<name>A0A4R6LVB8_9FIRM</name>
<dbReference type="OrthoDB" id="98455at2"/>
<dbReference type="SUPFAM" id="SSF49785">
    <property type="entry name" value="Galactose-binding domain-like"/>
    <property type="match status" value="1"/>
</dbReference>
<dbReference type="Gene3D" id="3.20.20.300">
    <property type="entry name" value="Glycoside hydrolase, family 3, N-terminal domain"/>
    <property type="match status" value="1"/>
</dbReference>
<dbReference type="InterPro" id="IPR036881">
    <property type="entry name" value="Glyco_hydro_3_C_sf"/>
</dbReference>
<dbReference type="AlphaFoldDB" id="A0A4R6LVB8"/>
<evidence type="ECO:0000256" key="1">
    <source>
        <dbReference type="ARBA" id="ARBA00005336"/>
    </source>
</evidence>
<keyword evidence="2 4" id="KW-0378">Hydrolase</keyword>
<gene>
    <name evidence="6" type="ORF">DFR79_10822</name>
</gene>
<dbReference type="Pfam" id="PF14310">
    <property type="entry name" value="Fn3-like"/>
    <property type="match status" value="1"/>
</dbReference>
<dbReference type="InterPro" id="IPR001764">
    <property type="entry name" value="Glyco_hydro_3_N"/>
</dbReference>
<dbReference type="InterPro" id="IPR019800">
    <property type="entry name" value="Glyco_hydro_3_AS"/>
</dbReference>
<accession>A0A4R6LVB8</accession>
<dbReference type="InterPro" id="IPR050288">
    <property type="entry name" value="Cellulose_deg_GH3"/>
</dbReference>
<protein>
    <submittedName>
        <fullName evidence="6">Beta-glucosidase</fullName>
    </submittedName>
</protein>
<comment type="similarity">
    <text evidence="1 4">Belongs to the glycosyl hydrolase 3 family.</text>
</comment>
<dbReference type="InterPro" id="IPR026891">
    <property type="entry name" value="Fn3-like"/>
</dbReference>
<dbReference type="InterPro" id="IPR036962">
    <property type="entry name" value="Glyco_hydro_3_N_sf"/>
</dbReference>
<evidence type="ECO:0000313" key="7">
    <source>
        <dbReference type="Proteomes" id="UP000295064"/>
    </source>
</evidence>
<evidence type="ECO:0000313" key="6">
    <source>
        <dbReference type="EMBL" id="TDO91996.1"/>
    </source>
</evidence>
<dbReference type="SUPFAM" id="SSF51445">
    <property type="entry name" value="(Trans)glycosidases"/>
    <property type="match status" value="1"/>
</dbReference>